<organism evidence="2 3">
    <name type="scientific">Glutamicibacter soli</name>
    <dbReference type="NCBI Taxonomy" id="453836"/>
    <lineage>
        <taxon>Bacteria</taxon>
        <taxon>Bacillati</taxon>
        <taxon>Actinomycetota</taxon>
        <taxon>Actinomycetes</taxon>
        <taxon>Micrococcales</taxon>
        <taxon>Micrococcaceae</taxon>
        <taxon>Glutamicibacter</taxon>
    </lineage>
</organism>
<dbReference type="EMBL" id="WYDN01000007">
    <property type="protein sequence ID" value="NAZ16319.1"/>
    <property type="molecule type" value="Genomic_DNA"/>
</dbReference>
<dbReference type="RefSeq" id="WP_161449052.1">
    <property type="nucleotide sequence ID" value="NZ_WYDN01000007.1"/>
</dbReference>
<name>A0A6L9G548_9MICC</name>
<evidence type="ECO:0000313" key="2">
    <source>
        <dbReference type="EMBL" id="NAZ16319.1"/>
    </source>
</evidence>
<accession>A0A6L9G548</accession>
<feature type="compositionally biased region" description="Basic and acidic residues" evidence="1">
    <location>
        <begin position="50"/>
        <end position="60"/>
    </location>
</feature>
<evidence type="ECO:0000313" key="3">
    <source>
        <dbReference type="Proteomes" id="UP000477543"/>
    </source>
</evidence>
<sequence>MAETDMESGRFEAKIDRTEVAIDSGSSAKIEITDSSGTARLVPLPNKSLSEGKESSEGSVHYEVEDGTRLIAQPLQDASVRLSVAITDASQPQEFSTI</sequence>
<dbReference type="AlphaFoldDB" id="A0A6L9G548"/>
<reference evidence="2 3" key="1">
    <citation type="submission" date="2020-01" db="EMBL/GenBank/DDBJ databases">
        <title>Glutamicibacter soli M275.</title>
        <authorList>
            <person name="Meng X."/>
        </authorList>
    </citation>
    <scope>NUCLEOTIDE SEQUENCE [LARGE SCALE GENOMIC DNA]</scope>
    <source>
        <strain evidence="2 3">M275</strain>
    </source>
</reference>
<feature type="region of interest" description="Disordered" evidence="1">
    <location>
        <begin position="35"/>
        <end position="60"/>
    </location>
</feature>
<gene>
    <name evidence="2" type="ORF">GT020_09605</name>
</gene>
<dbReference type="Proteomes" id="UP000477543">
    <property type="component" value="Unassembled WGS sequence"/>
</dbReference>
<evidence type="ECO:0000256" key="1">
    <source>
        <dbReference type="SAM" id="MobiDB-lite"/>
    </source>
</evidence>
<protein>
    <submittedName>
        <fullName evidence="2">Uncharacterized protein</fullName>
    </submittedName>
</protein>
<comment type="caution">
    <text evidence="2">The sequence shown here is derived from an EMBL/GenBank/DDBJ whole genome shotgun (WGS) entry which is preliminary data.</text>
</comment>
<proteinExistence type="predicted"/>